<evidence type="ECO:0008006" key="3">
    <source>
        <dbReference type="Google" id="ProtNLM"/>
    </source>
</evidence>
<organism evidence="1 2">
    <name type="scientific">Roseofilum halophilum BLCC-M91</name>
    <dbReference type="NCBI Taxonomy" id="3022259"/>
    <lineage>
        <taxon>Bacteria</taxon>
        <taxon>Bacillati</taxon>
        <taxon>Cyanobacteriota</taxon>
        <taxon>Cyanophyceae</taxon>
        <taxon>Desertifilales</taxon>
        <taxon>Desertifilaceae</taxon>
        <taxon>Roseofilum</taxon>
        <taxon>Roseofilum halophilum</taxon>
    </lineage>
</organism>
<comment type="caution">
    <text evidence="1">The sequence shown here is derived from an EMBL/GenBank/DDBJ whole genome shotgun (WGS) entry which is preliminary data.</text>
</comment>
<proteinExistence type="predicted"/>
<dbReference type="EMBL" id="JAQPOK010000161">
    <property type="protein sequence ID" value="MDJ1181324.1"/>
    <property type="molecule type" value="Genomic_DNA"/>
</dbReference>
<dbReference type="Proteomes" id="UP001231370">
    <property type="component" value="Unassembled WGS sequence"/>
</dbReference>
<reference evidence="1 2" key="1">
    <citation type="submission" date="2023-01" db="EMBL/GenBank/DDBJ databases">
        <title>Novel diversity within Roseofilum (Cyanobacteria; Desertifilaceae) from marine benthic mats with descriptions of four novel species.</title>
        <authorList>
            <person name="Wang Y."/>
            <person name="Berthold D.E."/>
            <person name="Hu J."/>
            <person name="Lefler F.W."/>
            <person name="Laughinghouse H.D. IV."/>
        </authorList>
    </citation>
    <scope>NUCLEOTIDE SEQUENCE [LARGE SCALE GENOMIC DNA]</scope>
    <source>
        <strain evidence="1 2">BLCC-M91</strain>
    </source>
</reference>
<dbReference type="NCBIfam" id="NF041930">
    <property type="entry name" value="Xrt_dep_XDD3"/>
    <property type="match status" value="1"/>
</dbReference>
<gene>
    <name evidence="1" type="ORF">PJF56_20895</name>
</gene>
<dbReference type="InterPro" id="IPR038081">
    <property type="entry name" value="CalX-like_sf"/>
</dbReference>
<protein>
    <recommendedName>
        <fullName evidence="3">Calx-beta domain-containing protein</fullName>
    </recommendedName>
</protein>
<sequence>TGSVTIPAGSLFAPILINPQDDNQFEGDETVVIRLAEGTGYVGDTNTTHTITITDNEQADPLKGWTYATDVSHDSVASDFIGNTNVGETIYEMYGMAVKEDPDTGRIWVALNANLPITGRTVPTQWDRFTVPDGNIGWGDMFFDFSGTGNFQNALDSGQMFGVRFADTNDSGVEAGVYRGVSGKSVVSENAGFWNLDSHNRHVVEKGTGLDSSMGDLAWNDSYYYPYDRPGPVKMPNVIDSGERVGAVAIHNRTELENQGFDPSQFPQLGDEIFGFSFQKPDGMTGDFIATILEECINDGMALRGFFGSATTGPVASTGASVVVVR</sequence>
<name>A0ABT7BS32_9CYAN</name>
<evidence type="ECO:0000313" key="2">
    <source>
        <dbReference type="Proteomes" id="UP001231370"/>
    </source>
</evidence>
<dbReference type="SUPFAM" id="SSF141072">
    <property type="entry name" value="CalX-like"/>
    <property type="match status" value="1"/>
</dbReference>
<dbReference type="Gene3D" id="2.60.40.2030">
    <property type="match status" value="1"/>
</dbReference>
<evidence type="ECO:0000313" key="1">
    <source>
        <dbReference type="EMBL" id="MDJ1181324.1"/>
    </source>
</evidence>
<dbReference type="RefSeq" id="WP_283764622.1">
    <property type="nucleotide sequence ID" value="NZ_JAQPOK010000161.1"/>
</dbReference>
<accession>A0ABT7BS32</accession>
<feature type="non-terminal residue" evidence="1">
    <location>
        <position position="1"/>
    </location>
</feature>
<keyword evidence="2" id="KW-1185">Reference proteome</keyword>